<reference evidence="1 2" key="1">
    <citation type="submission" date="2014-03" db="EMBL/GenBank/DDBJ databases">
        <title>Draft genome of the hookworm Oesophagostomum dentatum.</title>
        <authorList>
            <person name="Mitreva M."/>
        </authorList>
    </citation>
    <scope>NUCLEOTIDE SEQUENCE [LARGE SCALE GENOMIC DNA]</scope>
    <source>
        <strain evidence="1 2">OD-Hann</strain>
    </source>
</reference>
<feature type="non-terminal residue" evidence="1">
    <location>
        <position position="101"/>
    </location>
</feature>
<dbReference type="OrthoDB" id="5874762at2759"/>
<accession>A0A0B1RVB6</accession>
<keyword evidence="2" id="KW-1185">Reference proteome</keyword>
<dbReference type="Proteomes" id="UP000053660">
    <property type="component" value="Unassembled WGS sequence"/>
</dbReference>
<proteinExistence type="predicted"/>
<protein>
    <submittedName>
        <fullName evidence="1">Uncharacterized protein</fullName>
    </submittedName>
</protein>
<evidence type="ECO:0000313" key="1">
    <source>
        <dbReference type="EMBL" id="KHJ75087.1"/>
    </source>
</evidence>
<gene>
    <name evidence="1" type="ORF">OESDEN_25297</name>
</gene>
<dbReference type="EMBL" id="KN613092">
    <property type="protein sequence ID" value="KHJ75087.1"/>
    <property type="molecule type" value="Genomic_DNA"/>
</dbReference>
<evidence type="ECO:0000313" key="2">
    <source>
        <dbReference type="Proteomes" id="UP000053660"/>
    </source>
</evidence>
<feature type="non-terminal residue" evidence="1">
    <location>
        <position position="1"/>
    </location>
</feature>
<organism evidence="1 2">
    <name type="scientific">Oesophagostomum dentatum</name>
    <name type="common">Nodular worm</name>
    <dbReference type="NCBI Taxonomy" id="61180"/>
    <lineage>
        <taxon>Eukaryota</taxon>
        <taxon>Metazoa</taxon>
        <taxon>Ecdysozoa</taxon>
        <taxon>Nematoda</taxon>
        <taxon>Chromadorea</taxon>
        <taxon>Rhabditida</taxon>
        <taxon>Rhabditina</taxon>
        <taxon>Rhabditomorpha</taxon>
        <taxon>Strongyloidea</taxon>
        <taxon>Strongylidae</taxon>
        <taxon>Oesophagostomum</taxon>
    </lineage>
</organism>
<name>A0A0B1RVB6_OESDE</name>
<dbReference type="AlphaFoldDB" id="A0A0B1RVB6"/>
<sequence length="101" mass="10968">LRIYSERYVTFQVENLRTLPLQFATASQAAQISGVAASTADALKNVRQYVRKAVMQTVRAEARKAGVENLVSSIASQIKTIVYYPIMHCGGKSSDGKAGCN</sequence>